<dbReference type="SUPFAM" id="SSF47060">
    <property type="entry name" value="S15/NS1 RNA-binding domain"/>
    <property type="match status" value="1"/>
</dbReference>
<evidence type="ECO:0000256" key="1">
    <source>
        <dbReference type="ARBA" id="ARBA00022980"/>
    </source>
</evidence>
<dbReference type="EMBL" id="CP017641">
    <property type="protein sequence ID" value="APZ92090.1"/>
    <property type="molecule type" value="Genomic_DNA"/>
</dbReference>
<proteinExistence type="inferred from homology"/>
<evidence type="ECO:0000313" key="8">
    <source>
        <dbReference type="Proteomes" id="UP000187735"/>
    </source>
</evidence>
<gene>
    <name evidence="4 7" type="primary">rpsO</name>
    <name evidence="7" type="ORF">Fuma_01694</name>
</gene>
<evidence type="ECO:0000256" key="4">
    <source>
        <dbReference type="HAMAP-Rule" id="MF_01343"/>
    </source>
</evidence>
<reference evidence="7 8" key="1">
    <citation type="journal article" date="2016" name="Front. Microbiol.">
        <title>Fuerstia marisgermanicae gen. nov., sp. nov., an Unusual Member of the Phylum Planctomycetes from the German Wadden Sea.</title>
        <authorList>
            <person name="Kohn T."/>
            <person name="Heuer A."/>
            <person name="Jogler M."/>
            <person name="Vollmers J."/>
            <person name="Boedeker C."/>
            <person name="Bunk B."/>
            <person name="Rast P."/>
            <person name="Borchert D."/>
            <person name="Glockner I."/>
            <person name="Freese H.M."/>
            <person name="Klenk H.P."/>
            <person name="Overmann J."/>
            <person name="Kaster A.K."/>
            <person name="Rohde M."/>
            <person name="Wiegand S."/>
            <person name="Jogler C."/>
        </authorList>
    </citation>
    <scope>NUCLEOTIDE SEQUENCE [LARGE SCALE GENOMIC DNA]</scope>
    <source>
        <strain evidence="7 8">NH11</strain>
    </source>
</reference>
<keyword evidence="2 4" id="KW-0687">Ribonucleoprotein</keyword>
<dbReference type="GO" id="GO:0006412">
    <property type="term" value="P:translation"/>
    <property type="evidence" value="ECO:0007669"/>
    <property type="project" value="UniProtKB-UniRule"/>
</dbReference>
<protein>
    <recommendedName>
        <fullName evidence="4">Small ribosomal subunit protein uS15</fullName>
    </recommendedName>
</protein>
<dbReference type="Pfam" id="PF00312">
    <property type="entry name" value="Ribosomal_S15"/>
    <property type="match status" value="1"/>
</dbReference>
<dbReference type="Gene3D" id="6.10.250.3130">
    <property type="match status" value="1"/>
</dbReference>
<dbReference type="Gene3D" id="1.10.287.10">
    <property type="entry name" value="S15/NS1, RNA-binding"/>
    <property type="match status" value="1"/>
</dbReference>
<dbReference type="OrthoDB" id="9799262at2"/>
<dbReference type="AlphaFoldDB" id="A0A1P8WDF5"/>
<comment type="similarity">
    <text evidence="4 5">Belongs to the universal ribosomal protein uS15 family.</text>
</comment>
<evidence type="ECO:0000256" key="3">
    <source>
        <dbReference type="ARBA" id="ARBA00064542"/>
    </source>
</evidence>
<dbReference type="PANTHER" id="PTHR23321">
    <property type="entry name" value="RIBOSOMAL PROTEIN S15, BACTERIAL AND ORGANELLAR"/>
    <property type="match status" value="1"/>
</dbReference>
<keyword evidence="4 6" id="KW-0694">RNA-binding</keyword>
<dbReference type="PROSITE" id="PS00362">
    <property type="entry name" value="RIBOSOMAL_S15"/>
    <property type="match status" value="1"/>
</dbReference>
<keyword evidence="1 4" id="KW-0689">Ribosomal protein</keyword>
<keyword evidence="4 6" id="KW-0699">rRNA-binding</keyword>
<keyword evidence="8" id="KW-1185">Reference proteome</keyword>
<dbReference type="SMART" id="SM01387">
    <property type="entry name" value="Ribosomal_S15"/>
    <property type="match status" value="1"/>
</dbReference>
<evidence type="ECO:0000313" key="7">
    <source>
        <dbReference type="EMBL" id="APZ92090.1"/>
    </source>
</evidence>
<dbReference type="InterPro" id="IPR000589">
    <property type="entry name" value="Ribosomal_uS15"/>
</dbReference>
<dbReference type="FunFam" id="1.10.287.10:FF:000002">
    <property type="entry name" value="30S ribosomal protein S15"/>
    <property type="match status" value="1"/>
</dbReference>
<comment type="function">
    <text evidence="4 6">One of the primary rRNA binding proteins, it binds directly to 16S rRNA where it helps nucleate assembly of the platform of the 30S subunit by binding and bridging several RNA helices of the 16S rRNA.</text>
</comment>
<dbReference type="InterPro" id="IPR009068">
    <property type="entry name" value="uS15_NS1_RNA-bd_sf"/>
</dbReference>
<evidence type="ECO:0000256" key="2">
    <source>
        <dbReference type="ARBA" id="ARBA00023274"/>
    </source>
</evidence>
<dbReference type="CDD" id="cd00353">
    <property type="entry name" value="Ribosomal_S15p_S13e"/>
    <property type="match status" value="1"/>
</dbReference>
<dbReference type="KEGG" id="fmr:Fuma_01694"/>
<comment type="subunit">
    <text evidence="3 4">Part of the 30S ribosomal subunit. Forms a bridge to the 50S subunit in the 70S ribosome, contacting the 23S rRNA.</text>
</comment>
<dbReference type="RefSeq" id="WP_077023753.1">
    <property type="nucleotide sequence ID" value="NZ_CP017641.1"/>
</dbReference>
<dbReference type="HAMAP" id="MF_01343_B">
    <property type="entry name" value="Ribosomal_uS15_B"/>
    <property type="match status" value="1"/>
</dbReference>
<sequence length="89" mass="10564">MPIARDVKQQLRKEFGQSDNDTGSPQIQIACLTHQINVLTEHLRDNQKDHSSRRGLLRMVSRRRRLLDYLKHNVPDQYLEMLSRLSIRK</sequence>
<dbReference type="GO" id="GO:0003735">
    <property type="term" value="F:structural constituent of ribosome"/>
    <property type="evidence" value="ECO:0007669"/>
    <property type="project" value="InterPro"/>
</dbReference>
<dbReference type="PANTHER" id="PTHR23321:SF26">
    <property type="entry name" value="SMALL RIBOSOMAL SUBUNIT PROTEIN US15M"/>
    <property type="match status" value="1"/>
</dbReference>
<comment type="function">
    <text evidence="4">Forms an intersubunit bridge (bridge B4) with the 23S rRNA of the 50S subunit in the ribosome.</text>
</comment>
<evidence type="ECO:0000256" key="6">
    <source>
        <dbReference type="RuleBase" id="RU004524"/>
    </source>
</evidence>
<dbReference type="InterPro" id="IPR005290">
    <property type="entry name" value="Ribosomal_uS15_bac-type"/>
</dbReference>
<evidence type="ECO:0000256" key="5">
    <source>
        <dbReference type="RuleBase" id="RU003919"/>
    </source>
</evidence>
<name>A0A1P8WDF5_9PLAN</name>
<dbReference type="GO" id="GO:0022627">
    <property type="term" value="C:cytosolic small ribosomal subunit"/>
    <property type="evidence" value="ECO:0007669"/>
    <property type="project" value="TreeGrafter"/>
</dbReference>
<organism evidence="7 8">
    <name type="scientific">Fuerstiella marisgermanici</name>
    <dbReference type="NCBI Taxonomy" id="1891926"/>
    <lineage>
        <taxon>Bacteria</taxon>
        <taxon>Pseudomonadati</taxon>
        <taxon>Planctomycetota</taxon>
        <taxon>Planctomycetia</taxon>
        <taxon>Planctomycetales</taxon>
        <taxon>Planctomycetaceae</taxon>
        <taxon>Fuerstiella</taxon>
    </lineage>
</organism>
<dbReference type="Proteomes" id="UP000187735">
    <property type="component" value="Chromosome"/>
</dbReference>
<dbReference type="GO" id="GO:0019843">
    <property type="term" value="F:rRNA binding"/>
    <property type="evidence" value="ECO:0007669"/>
    <property type="project" value="UniProtKB-UniRule"/>
</dbReference>
<dbReference type="NCBIfam" id="TIGR00952">
    <property type="entry name" value="S15_bact"/>
    <property type="match status" value="1"/>
</dbReference>
<dbReference type="STRING" id="1891926.Fuma_01694"/>
<accession>A0A1P8WDF5</accession>